<feature type="compositionally biased region" description="Polar residues" evidence="1">
    <location>
        <begin position="413"/>
        <end position="432"/>
    </location>
</feature>
<evidence type="ECO:0000313" key="2">
    <source>
        <dbReference type="EMBL" id="CCA73850.1"/>
    </source>
</evidence>
<evidence type="ECO:0000313" key="3">
    <source>
        <dbReference type="Proteomes" id="UP000007148"/>
    </source>
</evidence>
<gene>
    <name evidence="2" type="ORF">PIIN_07804</name>
</gene>
<protein>
    <submittedName>
        <fullName evidence="2">Uncharacterized protein</fullName>
    </submittedName>
</protein>
<dbReference type="InParanoid" id="G4TRA7"/>
<dbReference type="Proteomes" id="UP000007148">
    <property type="component" value="Unassembled WGS sequence"/>
</dbReference>
<organism evidence="2 3">
    <name type="scientific">Serendipita indica (strain DSM 11827)</name>
    <name type="common">Root endophyte fungus</name>
    <name type="synonym">Piriformospora indica</name>
    <dbReference type="NCBI Taxonomy" id="1109443"/>
    <lineage>
        <taxon>Eukaryota</taxon>
        <taxon>Fungi</taxon>
        <taxon>Dikarya</taxon>
        <taxon>Basidiomycota</taxon>
        <taxon>Agaricomycotina</taxon>
        <taxon>Agaricomycetes</taxon>
        <taxon>Sebacinales</taxon>
        <taxon>Serendipitaceae</taxon>
        <taxon>Serendipita</taxon>
    </lineage>
</organism>
<dbReference type="HOGENOM" id="CLU_036734_0_0_1"/>
<dbReference type="OrthoDB" id="2735536at2759"/>
<comment type="caution">
    <text evidence="2">The sequence shown here is derived from an EMBL/GenBank/DDBJ whole genome shotgun (WGS) entry which is preliminary data.</text>
</comment>
<dbReference type="Pfam" id="PF11709">
    <property type="entry name" value="Mit_ribos_Mrp51"/>
    <property type="match status" value="1"/>
</dbReference>
<evidence type="ECO:0000256" key="1">
    <source>
        <dbReference type="SAM" id="MobiDB-lite"/>
    </source>
</evidence>
<dbReference type="STRING" id="1109443.G4TRA7"/>
<reference evidence="2 3" key="1">
    <citation type="journal article" date="2011" name="PLoS Pathog.">
        <title>Endophytic Life Strategies Decoded by Genome and Transcriptome Analyses of the Mutualistic Root Symbiont Piriformospora indica.</title>
        <authorList>
            <person name="Zuccaro A."/>
            <person name="Lahrmann U."/>
            <person name="Guldener U."/>
            <person name="Langen G."/>
            <person name="Pfiffi S."/>
            <person name="Biedenkopf D."/>
            <person name="Wong P."/>
            <person name="Samans B."/>
            <person name="Grimm C."/>
            <person name="Basiewicz M."/>
            <person name="Murat C."/>
            <person name="Martin F."/>
            <person name="Kogel K.H."/>
        </authorList>
    </citation>
    <scope>NUCLEOTIDE SEQUENCE [LARGE SCALE GENOMIC DNA]</scope>
    <source>
        <strain evidence="2 3">DSM 11827</strain>
    </source>
</reference>
<sequence>MAAPGASSVSSSFATLLKQSKFATYSPAIAQVYTTHGGHAHRGDWGVKRPLSVRQRGKTLLIQSIDSPEQQTEFRSAAPEEKFVKRWEETGVDIGPTSTLHTRAWSSHFANRPKNDAMIDSEFANYNSTRHTNPIAGPAGENHALAVQVAPSTQARPEYLKMNKKEFERYLERLRRLRPLFRKYLEKQWAQQDSSEQETPYLYKIRKEHETMAADRIDSFLDEMSMQLHGDAESQTLEPYPHRNGGLFYPTTNWLQTYLLYPPIPSHVISSRSFKSVEANAVGLPVKLTRDSDPLSTVDWQGKDVTQGRVPVRFAKAGLIEPPNVVANPSAPASKLSFSAPPGSALRKNVPDLTTPPYAYLTGLEGAMIDVEGVTVKEVQGTNIYRPGSMLYSTTPPTKSIGLKPQRTPMGNVANNSLTRPQRLQRPKVSTESTLSVLDKLIGRIPSGSDPEDSR</sequence>
<dbReference type="eggNOG" id="ENOG502SBK0">
    <property type="taxonomic scope" value="Eukaryota"/>
</dbReference>
<proteinExistence type="predicted"/>
<dbReference type="EMBL" id="CAFZ01000257">
    <property type="protein sequence ID" value="CCA73850.1"/>
    <property type="molecule type" value="Genomic_DNA"/>
</dbReference>
<dbReference type="PANTHER" id="PTHR28058:SF1">
    <property type="entry name" value="SMALL RIBOSOMAL SUBUNIT PROTEIN BS1M"/>
    <property type="match status" value="1"/>
</dbReference>
<keyword evidence="3" id="KW-1185">Reference proteome</keyword>
<dbReference type="PANTHER" id="PTHR28058">
    <property type="entry name" value="37S RIBOSOMAL PROTEIN MRP51, MITOCHONDRIAL"/>
    <property type="match status" value="1"/>
</dbReference>
<dbReference type="AlphaFoldDB" id="G4TRA7"/>
<accession>G4TRA7</accession>
<name>G4TRA7_SERID</name>
<dbReference type="InterPro" id="IPR016712">
    <property type="entry name" value="Rbsml_bS1m-like"/>
</dbReference>
<feature type="region of interest" description="Disordered" evidence="1">
    <location>
        <begin position="390"/>
        <end position="432"/>
    </location>
</feature>